<keyword evidence="1" id="KW-0732">Signal</keyword>
<reference evidence="2" key="1">
    <citation type="submission" date="2018-01" db="EMBL/GenBank/DDBJ databases">
        <title>An insight into the sialome of Amazonian anophelines.</title>
        <authorList>
            <person name="Ribeiro J.M."/>
            <person name="Scarpassa V."/>
            <person name="Calvo E."/>
        </authorList>
    </citation>
    <scope>NUCLEOTIDE SEQUENCE</scope>
</reference>
<proteinExistence type="predicted"/>
<name>A0A2M4D4G0_ANODA</name>
<evidence type="ECO:0000313" key="2">
    <source>
        <dbReference type="EMBL" id="MBW71978.1"/>
    </source>
</evidence>
<dbReference type="AlphaFoldDB" id="A0A2M4D4G0"/>
<sequence>MPSISQKLAACIFLVTASSYGVDALAGRSITVVACRRFWLKMLFAASLCKTIIKDRCSDRTRNGRNGIVITLACVTIIGTEKWEIIRSDAKCTTNKISEPARIQTMYR</sequence>
<accession>A0A2M4D4G0</accession>
<organism evidence="2">
    <name type="scientific">Anopheles darlingi</name>
    <name type="common">Mosquito</name>
    <dbReference type="NCBI Taxonomy" id="43151"/>
    <lineage>
        <taxon>Eukaryota</taxon>
        <taxon>Metazoa</taxon>
        <taxon>Ecdysozoa</taxon>
        <taxon>Arthropoda</taxon>
        <taxon>Hexapoda</taxon>
        <taxon>Insecta</taxon>
        <taxon>Pterygota</taxon>
        <taxon>Neoptera</taxon>
        <taxon>Endopterygota</taxon>
        <taxon>Diptera</taxon>
        <taxon>Nematocera</taxon>
        <taxon>Culicoidea</taxon>
        <taxon>Culicidae</taxon>
        <taxon>Anophelinae</taxon>
        <taxon>Anopheles</taxon>
    </lineage>
</organism>
<evidence type="ECO:0000256" key="1">
    <source>
        <dbReference type="SAM" id="SignalP"/>
    </source>
</evidence>
<dbReference type="EMBL" id="GGFL01007800">
    <property type="protein sequence ID" value="MBW71978.1"/>
    <property type="molecule type" value="Transcribed_RNA"/>
</dbReference>
<feature type="chain" id="PRO_5014915147" evidence="1">
    <location>
        <begin position="25"/>
        <end position="108"/>
    </location>
</feature>
<protein>
    <submittedName>
        <fullName evidence="2">Putative secreted protein</fullName>
    </submittedName>
</protein>
<feature type="signal peptide" evidence="1">
    <location>
        <begin position="1"/>
        <end position="24"/>
    </location>
</feature>